<dbReference type="RefSeq" id="WP_207274466.1">
    <property type="nucleotide sequence ID" value="NZ_JAFMPK010000027.1"/>
</dbReference>
<keyword evidence="3" id="KW-1185">Reference proteome</keyword>
<protein>
    <submittedName>
        <fullName evidence="2">Uncharacterized protein</fullName>
    </submittedName>
</protein>
<evidence type="ECO:0000313" key="3">
    <source>
        <dbReference type="Proteomes" id="UP000664617"/>
    </source>
</evidence>
<dbReference type="EMBL" id="JAFMPK010000027">
    <property type="protein sequence ID" value="MBO0608484.1"/>
    <property type="molecule type" value="Genomic_DNA"/>
</dbReference>
<dbReference type="Proteomes" id="UP000664617">
    <property type="component" value="Unassembled WGS sequence"/>
</dbReference>
<dbReference type="InterPro" id="IPR013324">
    <property type="entry name" value="RNA_pol_sigma_r3/r4-like"/>
</dbReference>
<feature type="compositionally biased region" description="Low complexity" evidence="1">
    <location>
        <begin position="147"/>
        <end position="185"/>
    </location>
</feature>
<evidence type="ECO:0000256" key="1">
    <source>
        <dbReference type="SAM" id="MobiDB-lite"/>
    </source>
</evidence>
<feature type="region of interest" description="Disordered" evidence="1">
    <location>
        <begin position="468"/>
        <end position="490"/>
    </location>
</feature>
<name>A0ABS3I684_9MICO</name>
<evidence type="ECO:0000313" key="2">
    <source>
        <dbReference type="EMBL" id="MBO0608484.1"/>
    </source>
</evidence>
<sequence length="490" mass="52485">MPNENTGSRGPETSGRSLTERLAGALAELSDDEYYVLRSRALARRPTPYESLAGELGIGDADVVHLERRAATRIAGASRGPDHDALTEAMSQQNSTVALATLLPQHPVLTETVPRTNLPVWAFLVQTLGLDGASNGTTGLAASNHSPATGTTAGGDTPPNGTPSGTARRSSARAVQAAAHTAARAPRPRPAQPARPRTGGAVRPAWTAWFPWLITLGLAGDGRKTSSWDFEPQVRGRLRHQVNALTSIVIEQLPAAPVGVMFPAIALTDSMADLEIPASHAERFREKGITSFADLTDRTIAELRFLPHYGAKTLSALVQRMVYRSLQHPAPTGSPTPPAPRDLERPLDERITSTLGYLDERARTILVARRFADPQAKLPELAERFEISHMHAQQIDSRSASLVRSTLISPSLLAAVDEQLPAPDGTMRIEDLVARIPVLGAVVPAAENQPAWRVLDGLGGLFEVTDGEARRASSNRKRSANPPVPGRRTA</sequence>
<dbReference type="SUPFAM" id="SSF88659">
    <property type="entry name" value="Sigma3 and sigma4 domains of RNA polymerase sigma factors"/>
    <property type="match status" value="1"/>
</dbReference>
<comment type="caution">
    <text evidence="2">The sequence shown here is derived from an EMBL/GenBank/DDBJ whole genome shotgun (WGS) entry which is preliminary data.</text>
</comment>
<reference evidence="3" key="1">
    <citation type="submission" date="2023-07" db="EMBL/GenBank/DDBJ databases">
        <title>Myceligenerans salitolerans sp. nov., a halotolerant actinomycete isolated from a salt lake in Xinjiang, China.</title>
        <authorList>
            <person name="Guan T."/>
        </authorList>
    </citation>
    <scope>NUCLEOTIDE SEQUENCE [LARGE SCALE GENOMIC DNA]</scope>
    <source>
        <strain evidence="3">XHU 5031</strain>
    </source>
</reference>
<feature type="region of interest" description="Disordered" evidence="1">
    <location>
        <begin position="138"/>
        <end position="200"/>
    </location>
</feature>
<gene>
    <name evidence="2" type="ORF">J0911_05505</name>
</gene>
<accession>A0ABS3I684</accession>
<proteinExistence type="predicted"/>
<organism evidence="2 3">
    <name type="scientific">Myceligenerans salitolerans</name>
    <dbReference type="NCBI Taxonomy" id="1230528"/>
    <lineage>
        <taxon>Bacteria</taxon>
        <taxon>Bacillati</taxon>
        <taxon>Actinomycetota</taxon>
        <taxon>Actinomycetes</taxon>
        <taxon>Micrococcales</taxon>
        <taxon>Promicromonosporaceae</taxon>
        <taxon>Myceligenerans</taxon>
    </lineage>
</organism>